<keyword evidence="2" id="KW-1185">Reference proteome</keyword>
<reference evidence="1 2" key="1">
    <citation type="submission" date="2020-09" db="EMBL/GenBank/DDBJ databases">
        <title>Paenibacillus sp. strain PR3 16S rRNA gene Genome sequencing and assembly.</title>
        <authorList>
            <person name="Kim J."/>
        </authorList>
    </citation>
    <scope>NUCLEOTIDE SEQUENCE [LARGE SCALE GENOMIC DNA]</scope>
    <source>
        <strain evidence="1 2">PR3</strain>
    </source>
</reference>
<comment type="caution">
    <text evidence="1">The sequence shown here is derived from an EMBL/GenBank/DDBJ whole genome shotgun (WGS) entry which is preliminary data.</text>
</comment>
<evidence type="ECO:0000313" key="1">
    <source>
        <dbReference type="EMBL" id="MBD3921712.1"/>
    </source>
</evidence>
<evidence type="ECO:0000313" key="2">
    <source>
        <dbReference type="Proteomes" id="UP000609346"/>
    </source>
</evidence>
<gene>
    <name evidence="1" type="ORF">H8B09_23300</name>
</gene>
<dbReference type="EMBL" id="JACXZA010000006">
    <property type="protein sequence ID" value="MBD3921712.1"/>
    <property type="molecule type" value="Genomic_DNA"/>
</dbReference>
<name>A0ABR8N2S4_9BACL</name>
<sequence>MFEELMGYFSLLFDPTRFVSHMNEAKKLFEQHIQLRDEAFANWEINEDEELRDPGGINEETIVSEFSYHEAHQPLDIALLLCFEIKERTYRFKERERIFDRLKTFFTAPPDWGAMEKPSLKISPLHLNPDQ</sequence>
<dbReference type="RefSeq" id="WP_191205997.1">
    <property type="nucleotide sequence ID" value="NZ_JACXZA010000006.1"/>
</dbReference>
<protein>
    <submittedName>
        <fullName evidence="1">Uncharacterized protein</fullName>
    </submittedName>
</protein>
<proteinExistence type="predicted"/>
<dbReference type="Proteomes" id="UP000609346">
    <property type="component" value="Unassembled WGS sequence"/>
</dbReference>
<organism evidence="1 2">
    <name type="scientific">Paenibacillus terricola</name>
    <dbReference type="NCBI Taxonomy" id="2763503"/>
    <lineage>
        <taxon>Bacteria</taxon>
        <taxon>Bacillati</taxon>
        <taxon>Bacillota</taxon>
        <taxon>Bacilli</taxon>
        <taxon>Bacillales</taxon>
        <taxon>Paenibacillaceae</taxon>
        <taxon>Paenibacillus</taxon>
    </lineage>
</organism>
<accession>A0ABR8N2S4</accession>